<organism evidence="2 3">
    <name type="scientific">Talaromyces proteolyticus</name>
    <dbReference type="NCBI Taxonomy" id="1131652"/>
    <lineage>
        <taxon>Eukaryota</taxon>
        <taxon>Fungi</taxon>
        <taxon>Dikarya</taxon>
        <taxon>Ascomycota</taxon>
        <taxon>Pezizomycotina</taxon>
        <taxon>Eurotiomycetes</taxon>
        <taxon>Eurotiomycetidae</taxon>
        <taxon>Eurotiales</taxon>
        <taxon>Trichocomaceae</taxon>
        <taxon>Talaromyces</taxon>
        <taxon>Talaromyces sect. Bacilispori</taxon>
    </lineage>
</organism>
<evidence type="ECO:0000256" key="1">
    <source>
        <dbReference type="SAM" id="SignalP"/>
    </source>
</evidence>
<dbReference type="AlphaFoldDB" id="A0AAD4KF31"/>
<comment type="caution">
    <text evidence="2">The sequence shown here is derived from an EMBL/GenBank/DDBJ whole genome shotgun (WGS) entry which is preliminary data.</text>
</comment>
<protein>
    <recommendedName>
        <fullName evidence="4">Saposin B-type domain-containing protein</fullName>
    </recommendedName>
</protein>
<name>A0AAD4KF31_9EURO</name>
<dbReference type="RefSeq" id="XP_046066417.1">
    <property type="nucleotide sequence ID" value="XM_046221546.1"/>
</dbReference>
<keyword evidence="1" id="KW-0732">Signal</keyword>
<feature type="chain" id="PRO_5042113571" description="Saposin B-type domain-containing protein" evidence="1">
    <location>
        <begin position="20"/>
        <end position="217"/>
    </location>
</feature>
<dbReference type="EMBL" id="JAJTJA010000014">
    <property type="protein sequence ID" value="KAH8690134.1"/>
    <property type="molecule type" value="Genomic_DNA"/>
</dbReference>
<dbReference type="Proteomes" id="UP001201262">
    <property type="component" value="Unassembled WGS sequence"/>
</dbReference>
<evidence type="ECO:0008006" key="4">
    <source>
        <dbReference type="Google" id="ProtNLM"/>
    </source>
</evidence>
<keyword evidence="3" id="KW-1185">Reference proteome</keyword>
<sequence>MKWLLPLTIIYLSSKTVAGTYRGISSRCSPVIWDAIVSKLHSLPAEFERNVCRRNCPVHITEPSSPYHQGNGMDDLFDHIIKPAIEEVYYFMAILDTKYPTPLSDLLHVGRLVTDIAESCAATYNIHSLCPVQQELLLQNQQSSGSETSRQFKKCLEDTAIPALVDRVAAFMPWLSKMCSKFTPEMVDRVWRRAVLGNMGEYGMECAKSVVGDYYFG</sequence>
<dbReference type="GeneID" id="70251833"/>
<accession>A0AAD4KF31</accession>
<feature type="signal peptide" evidence="1">
    <location>
        <begin position="1"/>
        <end position="19"/>
    </location>
</feature>
<reference evidence="2" key="1">
    <citation type="submission" date="2021-12" db="EMBL/GenBank/DDBJ databases">
        <title>Convergent genome expansion in fungi linked to evolution of root-endophyte symbiosis.</title>
        <authorList>
            <consortium name="DOE Joint Genome Institute"/>
            <person name="Ke Y.-H."/>
            <person name="Bonito G."/>
            <person name="Liao H.-L."/>
            <person name="Looney B."/>
            <person name="Rojas-Flechas A."/>
            <person name="Nash J."/>
            <person name="Hameed K."/>
            <person name="Schadt C."/>
            <person name="Martin F."/>
            <person name="Crous P.W."/>
            <person name="Miettinen O."/>
            <person name="Magnuson J.K."/>
            <person name="Labbe J."/>
            <person name="Jacobson D."/>
            <person name="Doktycz M.J."/>
            <person name="Veneault-Fourrey C."/>
            <person name="Kuo A."/>
            <person name="Mondo S."/>
            <person name="Calhoun S."/>
            <person name="Riley R."/>
            <person name="Ohm R."/>
            <person name="LaButti K."/>
            <person name="Andreopoulos B."/>
            <person name="Pangilinan J."/>
            <person name="Nolan M."/>
            <person name="Tritt A."/>
            <person name="Clum A."/>
            <person name="Lipzen A."/>
            <person name="Daum C."/>
            <person name="Barry K."/>
            <person name="Grigoriev I.V."/>
            <person name="Vilgalys R."/>
        </authorList>
    </citation>
    <scope>NUCLEOTIDE SEQUENCE</scope>
    <source>
        <strain evidence="2">PMI_201</strain>
    </source>
</reference>
<evidence type="ECO:0000313" key="2">
    <source>
        <dbReference type="EMBL" id="KAH8690134.1"/>
    </source>
</evidence>
<evidence type="ECO:0000313" key="3">
    <source>
        <dbReference type="Proteomes" id="UP001201262"/>
    </source>
</evidence>
<proteinExistence type="predicted"/>
<gene>
    <name evidence="2" type="ORF">BGW36DRAFT_441005</name>
</gene>